<dbReference type="EMBL" id="JAPQKR010000014">
    <property type="protein sequence ID" value="KAJ5197764.1"/>
    <property type="molecule type" value="Genomic_DNA"/>
</dbReference>
<dbReference type="CDD" id="cd14939">
    <property type="entry name" value="7tmD_STE2"/>
    <property type="match status" value="1"/>
</dbReference>
<dbReference type="Gene3D" id="1.10.287.920">
    <property type="entry name" value="Pheromone alpha factor receptor"/>
    <property type="match status" value="1"/>
</dbReference>
<feature type="transmembrane region" description="Helical" evidence="1">
    <location>
        <begin position="117"/>
        <end position="146"/>
    </location>
</feature>
<feature type="transmembrane region" description="Helical" evidence="1">
    <location>
        <begin position="239"/>
        <end position="260"/>
    </location>
</feature>
<dbReference type="GeneID" id="83181244"/>
<dbReference type="InterPro" id="IPR027458">
    <property type="entry name" value="STE2_TM1-TM2_sf"/>
</dbReference>
<gene>
    <name evidence="2" type="ORF">N7498_006881</name>
</gene>
<dbReference type="AlphaFoldDB" id="A0A9W9JK13"/>
<sequence>MSTSFPYGNPDFQEVTFYSRDGQKITINLYSIDLFYQYNVRICINLGSQLGASVVLLVFLLLLTHSDKRGSSVFILNGLALLFNIVRLLFQTIHFSTPFEKVYPFFSGDYSAVKPSAYAISILGVVFETMLVMCTMISLVVQVHVVCKTLRRRYRRPLLAFSVLVALVPIGFRMGWMVINCIYIMAAEGTAEWVWLESALNIVITISICFFCTVFVVKLGHAIRQRRRLGVRDFGPMKIIFVCGCQTLTIPALFSILQYFSHVPELADNVLTLVTLSLPLSSIWAGAALENAQRIDATRRPRNLWRALAFGMSRSMSSNRSGTEMTATAYTGQTLCYADQQISKHSQDSEIPLAISVEHDISVDSVRCSRQDKSMA</sequence>
<proteinExistence type="predicted"/>
<dbReference type="GO" id="GO:0004932">
    <property type="term" value="F:mating-type factor pheromone receptor activity"/>
    <property type="evidence" value="ECO:0007669"/>
    <property type="project" value="InterPro"/>
</dbReference>
<dbReference type="PRINTS" id="PR00250">
    <property type="entry name" value="GPCRSTE2"/>
</dbReference>
<feature type="transmembrane region" description="Helical" evidence="1">
    <location>
        <begin position="198"/>
        <end position="219"/>
    </location>
</feature>
<reference evidence="2" key="2">
    <citation type="journal article" date="2023" name="IMA Fungus">
        <title>Comparative genomic study of the Penicillium genus elucidates a diverse pangenome and 15 lateral gene transfer events.</title>
        <authorList>
            <person name="Petersen C."/>
            <person name="Sorensen T."/>
            <person name="Nielsen M.R."/>
            <person name="Sondergaard T.E."/>
            <person name="Sorensen J.L."/>
            <person name="Fitzpatrick D.A."/>
            <person name="Frisvad J.C."/>
            <person name="Nielsen K.L."/>
        </authorList>
    </citation>
    <scope>NUCLEOTIDE SEQUENCE</scope>
    <source>
        <strain evidence="2">IBT 15544</strain>
    </source>
</reference>
<protein>
    <recommendedName>
        <fullName evidence="4">Fungal pheromone mating factor STE2 GPCR-domain-containing protein</fullName>
    </recommendedName>
</protein>
<evidence type="ECO:0000313" key="2">
    <source>
        <dbReference type="EMBL" id="KAJ5197764.1"/>
    </source>
</evidence>
<dbReference type="GO" id="GO:0000750">
    <property type="term" value="P:pheromone-dependent signal transduction involved in conjugation with cellular fusion"/>
    <property type="evidence" value="ECO:0007669"/>
    <property type="project" value="TreeGrafter"/>
</dbReference>
<accession>A0A9W9JK13</accession>
<keyword evidence="3" id="KW-1185">Reference proteome</keyword>
<organism evidence="2 3">
    <name type="scientific">Penicillium cinerascens</name>
    <dbReference type="NCBI Taxonomy" id="70096"/>
    <lineage>
        <taxon>Eukaryota</taxon>
        <taxon>Fungi</taxon>
        <taxon>Dikarya</taxon>
        <taxon>Ascomycota</taxon>
        <taxon>Pezizomycotina</taxon>
        <taxon>Eurotiomycetes</taxon>
        <taxon>Eurotiomycetidae</taxon>
        <taxon>Eurotiales</taxon>
        <taxon>Aspergillaceae</taxon>
        <taxon>Penicillium</taxon>
    </lineage>
</organism>
<dbReference type="Proteomes" id="UP001150904">
    <property type="component" value="Unassembled WGS sequence"/>
</dbReference>
<evidence type="ECO:0008006" key="4">
    <source>
        <dbReference type="Google" id="ProtNLM"/>
    </source>
</evidence>
<feature type="transmembrane region" description="Helical" evidence="1">
    <location>
        <begin position="74"/>
        <end position="97"/>
    </location>
</feature>
<dbReference type="OrthoDB" id="5402633at2759"/>
<keyword evidence="1" id="KW-0472">Membrane</keyword>
<dbReference type="PANTHER" id="PTHR28009">
    <property type="entry name" value="PHEROMONE ALPHA FACTOR RECEPTOR"/>
    <property type="match status" value="1"/>
</dbReference>
<evidence type="ECO:0000256" key="1">
    <source>
        <dbReference type="SAM" id="Phobius"/>
    </source>
</evidence>
<keyword evidence="1" id="KW-1133">Transmembrane helix</keyword>
<dbReference type="PANTHER" id="PTHR28009:SF1">
    <property type="entry name" value="PHEROMONE ALPHA FACTOR RECEPTOR"/>
    <property type="match status" value="1"/>
</dbReference>
<dbReference type="RefSeq" id="XP_058306192.1">
    <property type="nucleotide sequence ID" value="XM_058453943.1"/>
</dbReference>
<reference evidence="2" key="1">
    <citation type="submission" date="2022-12" db="EMBL/GenBank/DDBJ databases">
        <authorList>
            <person name="Petersen C."/>
        </authorList>
    </citation>
    <scope>NUCLEOTIDE SEQUENCE</scope>
    <source>
        <strain evidence="2">IBT 15544</strain>
    </source>
</reference>
<keyword evidence="1" id="KW-0812">Transmembrane</keyword>
<dbReference type="GO" id="GO:0038038">
    <property type="term" value="C:G protein-coupled receptor homodimeric complex"/>
    <property type="evidence" value="ECO:0007669"/>
    <property type="project" value="TreeGrafter"/>
</dbReference>
<feature type="transmembrane region" description="Helical" evidence="1">
    <location>
        <begin position="38"/>
        <end position="62"/>
    </location>
</feature>
<evidence type="ECO:0000313" key="3">
    <source>
        <dbReference type="Proteomes" id="UP001150904"/>
    </source>
</evidence>
<name>A0A9W9JK13_9EURO</name>
<feature type="transmembrane region" description="Helical" evidence="1">
    <location>
        <begin position="158"/>
        <end position="186"/>
    </location>
</feature>
<dbReference type="InterPro" id="IPR000366">
    <property type="entry name" value="GPCR_STE2"/>
</dbReference>
<feature type="transmembrane region" description="Helical" evidence="1">
    <location>
        <begin position="272"/>
        <end position="292"/>
    </location>
</feature>
<dbReference type="Pfam" id="PF02116">
    <property type="entry name" value="STE2"/>
    <property type="match status" value="1"/>
</dbReference>
<comment type="caution">
    <text evidence="2">The sequence shown here is derived from an EMBL/GenBank/DDBJ whole genome shotgun (WGS) entry which is preliminary data.</text>
</comment>